<feature type="compositionally biased region" description="Polar residues" evidence="3">
    <location>
        <begin position="675"/>
        <end position="684"/>
    </location>
</feature>
<dbReference type="SUPFAM" id="SSF50044">
    <property type="entry name" value="SH3-domain"/>
    <property type="match status" value="1"/>
</dbReference>
<sequence>MESELQSCGSLFASTVSGEVLFRRGAEAASVRPAAMLVFALCLLMKILEVSTGSTSPTPPSSENEEAEKGRRRPSGQTMAYSQNIWRGSPSFGSCSREVDCSKRPGGQCCVPGRGWGSVCEEPLRLVGGCAAKKSSRKNRNGRRHKGSVRAPPIMRLIPTEGSCNAQLPKQMSPGPPPAMTTEVMANRTESTDCDWNRNVDPERLRRRGGGKNITTEISNTMNKQDIITSRESLDGKWLTDCGSCGIGTSCSCCRTTARHQGMASTLSLGGPVSLPGCLSASPLLSYDDMARHLDANLAQIDMEDFRTEDIHSLLALPTMCCADVQQGEESGSTDMSICKSEPLFSPVKESPLPAATANFSVDSLDCDLFAEQDIMLTCNKNNYTIAFEGSVTLCSEDSDYRETGDSESASDNCSARLSAMEDSCLIHSDSVYTTWSKLRRSSPRPQRCRCLLQRATRRPASTAASLLDNNNGDQSCTSSSNQSSSHNGNGNATSSASSASSCSRSASVAQPALAPATKSRSLPDLLPPPAAPTLPPAMTASALPGRCVRLYDVGVGDRLGGLVGLFVRGKGGSRGGESWGESVHFEDSLVIHNRTVPEEQVTQTSQSEPPDVVSGGDTATKCSRNQNIEDGKCRGTQTRTNLDGDLVSTSSSSSSTAASTPSEQQKTRPPRPHSSVSIVTTRSASTQMPVYVADVGLQTSGRTDSAPCAFHARLERGGSADNSTPAVRVCYPNYSLPDLSFLEDRRHKGIDLNVVLAPQKFRTVSSTDGARRNRARPLSCNDAEALRNRSFRHIRDWESLAVLLPTEYRRVLSEGMPEERSRGRTRVNECCDCTGQTSPSSSSGFRGSSTLLSDSPRMESSGNPSVTSMPNERHIRAPAPPRRSISLPAAEDGGVSGVEAPPRPPLPRGILRRGQGGSLGELHAGVEDWVIEKRHWGEDEEEEVEDEGVDTGMESSGERAAEMRPPTPPVPRGAAPEKVRRSRPWSLPPSGAHGRQWCDEGRGKRKSVSFAEDVWVQEGYAEEGKVHQRSLLVDLSGKRALAQAVVGSTEQICKAAGTGPRVATTIAELAMRTLCPTLHDLLADGLKGSIDTVFGPVHNSPWRIAEASGAATATRGLAGHVGVALGSLSSLHLRLPLLYECGKRRRCDANSDTEPLVPHPSPQQRLPLSGWTGASIGQSAGQGRGDGEEEEDEVEEEEEEETVQVGRGFMTLTPIRSLPRPLAPPKPPPRPTEHSPRPPAAKLVRGKSADNVNSGHSSPRTDGGKFRRLQMQWEMLAGREGEEEEEGGGSGAGVKSRIPRPVTSPVRPTPPSPAPNTNSANSVSPAATALRYRRRPQTTTSGLVAPKSVTTSEGSQGTETGAAKPTPGRPAVVKRALASKPGYNRIPRPASVSSGYGIQRTKKEGAPDVERRVVRALCNRDASAGGHLAFLEGDELSVALDVDSRWLLCTRGDRRGLVPKAAVTPAVTRVS</sequence>
<name>A0A8K0P390_LADFU</name>
<feature type="compositionally biased region" description="Low complexity" evidence="3">
    <location>
        <begin position="479"/>
        <end position="510"/>
    </location>
</feature>
<dbReference type="Gene3D" id="2.30.30.40">
    <property type="entry name" value="SH3 Domains"/>
    <property type="match status" value="1"/>
</dbReference>
<feature type="region of interest" description="Disordered" evidence="3">
    <location>
        <begin position="462"/>
        <end position="540"/>
    </location>
</feature>
<feature type="compositionally biased region" description="Pro residues" evidence="3">
    <location>
        <begin position="1222"/>
        <end position="1231"/>
    </location>
</feature>
<dbReference type="GO" id="GO:0031410">
    <property type="term" value="C:cytoplasmic vesicle"/>
    <property type="evidence" value="ECO:0007669"/>
    <property type="project" value="TreeGrafter"/>
</dbReference>
<protein>
    <recommendedName>
        <fullName evidence="4">SH3 domain-containing protein</fullName>
    </recommendedName>
</protein>
<feature type="compositionally biased region" description="Acidic residues" evidence="3">
    <location>
        <begin position="1188"/>
        <end position="1203"/>
    </location>
</feature>
<reference evidence="5" key="1">
    <citation type="submission" date="2013-04" db="EMBL/GenBank/DDBJ databases">
        <authorList>
            <person name="Qu J."/>
            <person name="Murali S.C."/>
            <person name="Bandaranaike D."/>
            <person name="Bellair M."/>
            <person name="Blankenburg K."/>
            <person name="Chao H."/>
            <person name="Dinh H."/>
            <person name="Doddapaneni H."/>
            <person name="Downs B."/>
            <person name="Dugan-Rocha S."/>
            <person name="Elkadiri S."/>
            <person name="Gnanaolivu R.D."/>
            <person name="Hernandez B."/>
            <person name="Javaid M."/>
            <person name="Jayaseelan J.C."/>
            <person name="Lee S."/>
            <person name="Li M."/>
            <person name="Ming W."/>
            <person name="Munidasa M."/>
            <person name="Muniz J."/>
            <person name="Nguyen L."/>
            <person name="Ongeri F."/>
            <person name="Osuji N."/>
            <person name="Pu L.-L."/>
            <person name="Puazo M."/>
            <person name="Qu C."/>
            <person name="Quiroz J."/>
            <person name="Raj R."/>
            <person name="Weissenberger G."/>
            <person name="Xin Y."/>
            <person name="Zou X."/>
            <person name="Han Y."/>
            <person name="Richards S."/>
            <person name="Worley K."/>
            <person name="Muzny D."/>
            <person name="Gibbs R."/>
        </authorList>
    </citation>
    <scope>NUCLEOTIDE SEQUENCE</scope>
    <source>
        <strain evidence="5">Sampled in the wild</strain>
    </source>
</reference>
<feature type="compositionally biased region" description="Low complexity" evidence="3">
    <location>
        <begin position="835"/>
        <end position="854"/>
    </location>
</feature>
<gene>
    <name evidence="5" type="ORF">J437_LFUL000189</name>
</gene>
<dbReference type="PANTHER" id="PTHR15591">
    <property type="entry name" value="RUN AND SH3 DOMAIN CONTAINING"/>
    <property type="match status" value="1"/>
</dbReference>
<dbReference type="InterPro" id="IPR047343">
    <property type="entry name" value="RUSC1_2"/>
</dbReference>
<dbReference type="InterPro" id="IPR037213">
    <property type="entry name" value="Run_dom_sf"/>
</dbReference>
<feature type="compositionally biased region" description="Polar residues" evidence="3">
    <location>
        <begin position="859"/>
        <end position="871"/>
    </location>
</feature>
<dbReference type="InterPro" id="IPR036028">
    <property type="entry name" value="SH3-like_dom_sf"/>
</dbReference>
<evidence type="ECO:0000259" key="4">
    <source>
        <dbReference type="PROSITE" id="PS50002"/>
    </source>
</evidence>
<dbReference type="SMART" id="SM00326">
    <property type="entry name" value="SH3"/>
    <property type="match status" value="1"/>
</dbReference>
<feature type="region of interest" description="Disordered" evidence="3">
    <location>
        <begin position="1149"/>
        <end position="1407"/>
    </location>
</feature>
<feature type="region of interest" description="Disordered" evidence="3">
    <location>
        <begin position="52"/>
        <end position="79"/>
    </location>
</feature>
<comment type="caution">
    <text evidence="5">The sequence shown here is derived from an EMBL/GenBank/DDBJ whole genome shotgun (WGS) entry which is preliminary data.</text>
</comment>
<feature type="compositionally biased region" description="Low complexity" evidence="3">
    <location>
        <begin position="1316"/>
        <end position="1330"/>
    </location>
</feature>
<feature type="compositionally biased region" description="Acidic residues" evidence="3">
    <location>
        <begin position="939"/>
        <end position="950"/>
    </location>
</feature>
<evidence type="ECO:0000313" key="5">
    <source>
        <dbReference type="EMBL" id="KAG8231472.1"/>
    </source>
</evidence>
<keyword evidence="6" id="KW-1185">Reference proteome</keyword>
<feature type="compositionally biased region" description="Polar residues" evidence="3">
    <location>
        <begin position="468"/>
        <end position="478"/>
    </location>
</feature>
<dbReference type="EMBL" id="KZ308556">
    <property type="protein sequence ID" value="KAG8231472.1"/>
    <property type="molecule type" value="Genomic_DNA"/>
</dbReference>
<evidence type="ECO:0000256" key="2">
    <source>
        <dbReference type="PROSITE-ProRule" id="PRU00192"/>
    </source>
</evidence>
<evidence type="ECO:0000256" key="3">
    <source>
        <dbReference type="SAM" id="MobiDB-lite"/>
    </source>
</evidence>
<dbReference type="PANTHER" id="PTHR15591:SF13">
    <property type="entry name" value="RUN DOMAIN-CONTAINING PROTEIN"/>
    <property type="match status" value="1"/>
</dbReference>
<dbReference type="Proteomes" id="UP000792457">
    <property type="component" value="Unassembled WGS sequence"/>
</dbReference>
<feature type="region of interest" description="Disordered" evidence="3">
    <location>
        <begin position="599"/>
        <end position="684"/>
    </location>
</feature>
<feature type="domain" description="SH3" evidence="4">
    <location>
        <begin position="1410"/>
        <end position="1469"/>
    </location>
</feature>
<evidence type="ECO:0000256" key="1">
    <source>
        <dbReference type="ARBA" id="ARBA00022443"/>
    </source>
</evidence>
<feature type="compositionally biased region" description="Low complexity" evidence="3">
    <location>
        <begin position="1351"/>
        <end position="1362"/>
    </location>
</feature>
<feature type="compositionally biased region" description="Polar residues" evidence="3">
    <location>
        <begin position="1251"/>
        <end position="1261"/>
    </location>
</feature>
<keyword evidence="1 2" id="KW-0728">SH3 domain</keyword>
<dbReference type="Gene3D" id="1.20.58.900">
    <property type="match status" value="1"/>
</dbReference>
<accession>A0A8K0P390</accession>
<feature type="compositionally biased region" description="Low complexity" evidence="3">
    <location>
        <begin position="649"/>
        <end position="663"/>
    </location>
</feature>
<reference evidence="5" key="2">
    <citation type="submission" date="2017-10" db="EMBL/GenBank/DDBJ databases">
        <title>Ladona fulva Genome sequencing and assembly.</title>
        <authorList>
            <person name="Murali S."/>
            <person name="Richards S."/>
            <person name="Bandaranaike D."/>
            <person name="Bellair M."/>
            <person name="Blankenburg K."/>
            <person name="Chao H."/>
            <person name="Dinh H."/>
            <person name="Doddapaneni H."/>
            <person name="Dugan-Rocha S."/>
            <person name="Elkadiri S."/>
            <person name="Gnanaolivu R."/>
            <person name="Hernandez B."/>
            <person name="Skinner E."/>
            <person name="Javaid M."/>
            <person name="Lee S."/>
            <person name="Li M."/>
            <person name="Ming W."/>
            <person name="Munidasa M."/>
            <person name="Muniz J."/>
            <person name="Nguyen L."/>
            <person name="Hughes D."/>
            <person name="Osuji N."/>
            <person name="Pu L.-L."/>
            <person name="Puazo M."/>
            <person name="Qu C."/>
            <person name="Quiroz J."/>
            <person name="Raj R."/>
            <person name="Weissenberger G."/>
            <person name="Xin Y."/>
            <person name="Zou X."/>
            <person name="Han Y."/>
            <person name="Worley K."/>
            <person name="Muzny D."/>
            <person name="Gibbs R."/>
        </authorList>
    </citation>
    <scope>NUCLEOTIDE SEQUENCE</scope>
    <source>
        <strain evidence="5">Sampled in the wild</strain>
    </source>
</reference>
<feature type="compositionally biased region" description="Pro residues" evidence="3">
    <location>
        <begin position="526"/>
        <end position="536"/>
    </location>
</feature>
<dbReference type="PROSITE" id="PS50002">
    <property type="entry name" value="SH3"/>
    <property type="match status" value="1"/>
</dbReference>
<dbReference type="InterPro" id="IPR001452">
    <property type="entry name" value="SH3_domain"/>
</dbReference>
<proteinExistence type="predicted"/>
<dbReference type="OrthoDB" id="9884296at2759"/>
<evidence type="ECO:0000313" key="6">
    <source>
        <dbReference type="Proteomes" id="UP000792457"/>
    </source>
</evidence>
<organism evidence="5 6">
    <name type="scientific">Ladona fulva</name>
    <name type="common">Scarce chaser dragonfly</name>
    <name type="synonym">Libellula fulva</name>
    <dbReference type="NCBI Taxonomy" id="123851"/>
    <lineage>
        <taxon>Eukaryota</taxon>
        <taxon>Metazoa</taxon>
        <taxon>Ecdysozoa</taxon>
        <taxon>Arthropoda</taxon>
        <taxon>Hexapoda</taxon>
        <taxon>Insecta</taxon>
        <taxon>Pterygota</taxon>
        <taxon>Palaeoptera</taxon>
        <taxon>Odonata</taxon>
        <taxon>Epiprocta</taxon>
        <taxon>Anisoptera</taxon>
        <taxon>Libelluloidea</taxon>
        <taxon>Libellulidae</taxon>
        <taxon>Ladona</taxon>
    </lineage>
</organism>
<feature type="region of interest" description="Disordered" evidence="3">
    <location>
        <begin position="834"/>
        <end position="908"/>
    </location>
</feature>
<feature type="region of interest" description="Disordered" evidence="3">
    <location>
        <begin position="938"/>
        <end position="1001"/>
    </location>
</feature>